<dbReference type="AlphaFoldDB" id="A0A366EB84"/>
<dbReference type="InterPro" id="IPR025716">
    <property type="entry name" value="Post-transcriptional_regulator"/>
</dbReference>
<sequence length="106" mass="12605">MKNNQHPYERFYESLEPALISKVEEFEILGYGKAEVSRLWSYLTKKKWKKPETDVKFFQLVSDVLTVKPGEYMSFETIEAFRSPNWFADVNEDELNELLRPNKHGK</sequence>
<evidence type="ECO:0000313" key="1">
    <source>
        <dbReference type="EMBL" id="RBO99582.1"/>
    </source>
</evidence>
<dbReference type="Proteomes" id="UP000252118">
    <property type="component" value="Unassembled WGS sequence"/>
</dbReference>
<evidence type="ECO:0000313" key="2">
    <source>
        <dbReference type="Proteomes" id="UP000252118"/>
    </source>
</evidence>
<gene>
    <name evidence="1" type="ORF">DET59_13320</name>
</gene>
<reference evidence="1 2" key="1">
    <citation type="submission" date="2018-06" db="EMBL/GenBank/DDBJ databases">
        <title>Freshwater and sediment microbial communities from various areas in North America, analyzing microbe dynamics in response to fracking.</title>
        <authorList>
            <person name="Lamendella R."/>
        </authorList>
    </citation>
    <scope>NUCLEOTIDE SEQUENCE [LARGE SCALE GENOMIC DNA]</scope>
    <source>
        <strain evidence="1 2">97B</strain>
    </source>
</reference>
<organism evidence="1 2">
    <name type="scientific">Rossellomorea aquimaris</name>
    <dbReference type="NCBI Taxonomy" id="189382"/>
    <lineage>
        <taxon>Bacteria</taxon>
        <taxon>Bacillati</taxon>
        <taxon>Bacillota</taxon>
        <taxon>Bacilli</taxon>
        <taxon>Bacillales</taxon>
        <taxon>Bacillaceae</taxon>
        <taxon>Rossellomorea</taxon>
    </lineage>
</organism>
<protein>
    <submittedName>
        <fullName evidence="1">ComN-like post-transcriptional regulator</fullName>
    </submittedName>
</protein>
<proteinExistence type="predicted"/>
<dbReference type="EMBL" id="QNRJ01000033">
    <property type="protein sequence ID" value="RBO99582.1"/>
    <property type="molecule type" value="Genomic_DNA"/>
</dbReference>
<accession>A0A366EB84</accession>
<dbReference type="OrthoDB" id="2990595at2"/>
<name>A0A366EB84_9BACI</name>
<comment type="caution">
    <text evidence="1">The sequence shown here is derived from an EMBL/GenBank/DDBJ whole genome shotgun (WGS) entry which is preliminary data.</text>
</comment>
<dbReference type="Pfam" id="PF13797">
    <property type="entry name" value="Post_transc_reg"/>
    <property type="match status" value="1"/>
</dbReference>
<dbReference type="RefSeq" id="WP_113971491.1">
    <property type="nucleotide sequence ID" value="NZ_JBITUV010000002.1"/>
</dbReference>